<proteinExistence type="predicted"/>
<name>A0A0K2TIJ9_LEPSM</name>
<sequence length="59" mass="6672">MTNFMGLFRVYFAVMTSFMIPNKRSVARFLSCASSITTISTSLKYLSFLHLCSNPKLVV</sequence>
<evidence type="ECO:0000313" key="1">
    <source>
        <dbReference type="EMBL" id="CDW25764.1"/>
    </source>
</evidence>
<dbReference type="EMBL" id="HACA01008403">
    <property type="protein sequence ID" value="CDW25764.1"/>
    <property type="molecule type" value="Transcribed_RNA"/>
</dbReference>
<organism evidence="1">
    <name type="scientific">Lepeophtheirus salmonis</name>
    <name type="common">Salmon louse</name>
    <name type="synonym">Caligus salmonis</name>
    <dbReference type="NCBI Taxonomy" id="72036"/>
    <lineage>
        <taxon>Eukaryota</taxon>
        <taxon>Metazoa</taxon>
        <taxon>Ecdysozoa</taxon>
        <taxon>Arthropoda</taxon>
        <taxon>Crustacea</taxon>
        <taxon>Multicrustacea</taxon>
        <taxon>Hexanauplia</taxon>
        <taxon>Copepoda</taxon>
        <taxon>Siphonostomatoida</taxon>
        <taxon>Caligidae</taxon>
        <taxon>Lepeophtheirus</taxon>
    </lineage>
</organism>
<protein>
    <submittedName>
        <fullName evidence="1">Uncharacterized protein</fullName>
    </submittedName>
</protein>
<accession>A0A0K2TIJ9</accession>
<dbReference type="AlphaFoldDB" id="A0A0K2TIJ9"/>
<reference evidence="1" key="1">
    <citation type="submission" date="2014-05" db="EMBL/GenBank/DDBJ databases">
        <authorList>
            <person name="Chronopoulou M."/>
        </authorList>
    </citation>
    <scope>NUCLEOTIDE SEQUENCE</scope>
    <source>
        <tissue evidence="1">Whole organism</tissue>
    </source>
</reference>